<proteinExistence type="inferred from homology"/>
<evidence type="ECO:0000256" key="7">
    <source>
        <dbReference type="RuleBase" id="RU363032"/>
    </source>
</evidence>
<keyword evidence="3" id="KW-1003">Cell membrane</keyword>
<evidence type="ECO:0000259" key="8">
    <source>
        <dbReference type="PROSITE" id="PS50928"/>
    </source>
</evidence>
<dbReference type="SUPFAM" id="SSF161098">
    <property type="entry name" value="MetI-like"/>
    <property type="match status" value="1"/>
</dbReference>
<dbReference type="Proteomes" id="UP001196565">
    <property type="component" value="Unassembled WGS sequence"/>
</dbReference>
<comment type="subcellular location">
    <subcellularLocation>
        <location evidence="1 7">Cell membrane</location>
        <topology evidence="1 7">Multi-pass membrane protein</topology>
    </subcellularLocation>
</comment>
<dbReference type="CDD" id="cd06261">
    <property type="entry name" value="TM_PBP2"/>
    <property type="match status" value="1"/>
</dbReference>
<evidence type="ECO:0000313" key="9">
    <source>
        <dbReference type="EMBL" id="MBW6399050.1"/>
    </source>
</evidence>
<gene>
    <name evidence="9" type="ORF">KPL78_14395</name>
</gene>
<reference evidence="9 10" key="1">
    <citation type="submission" date="2021-07" db="EMBL/GenBank/DDBJ databases">
        <authorList>
            <person name="So Y."/>
        </authorList>
    </citation>
    <scope>NUCLEOTIDE SEQUENCE [LARGE SCALE GENOMIC DNA]</scope>
    <source>
        <strain evidence="9 10">HJA6</strain>
    </source>
</reference>
<dbReference type="InterPro" id="IPR050901">
    <property type="entry name" value="BP-dep_ABC_trans_perm"/>
</dbReference>
<comment type="similarity">
    <text evidence="7">Belongs to the binding-protein-dependent transport system permease family.</text>
</comment>
<evidence type="ECO:0000256" key="4">
    <source>
        <dbReference type="ARBA" id="ARBA00022692"/>
    </source>
</evidence>
<comment type="caution">
    <text evidence="9">The sequence shown here is derived from an EMBL/GenBank/DDBJ whole genome shotgun (WGS) entry which is preliminary data.</text>
</comment>
<name>A0ABS7ACM0_9PROT</name>
<keyword evidence="6 7" id="KW-0472">Membrane</keyword>
<keyword evidence="2 7" id="KW-0813">Transport</keyword>
<evidence type="ECO:0000256" key="2">
    <source>
        <dbReference type="ARBA" id="ARBA00022448"/>
    </source>
</evidence>
<dbReference type="InterPro" id="IPR035906">
    <property type="entry name" value="MetI-like_sf"/>
</dbReference>
<dbReference type="RefSeq" id="WP_219763634.1">
    <property type="nucleotide sequence ID" value="NZ_JAHYBZ010000004.1"/>
</dbReference>
<feature type="transmembrane region" description="Helical" evidence="7">
    <location>
        <begin position="206"/>
        <end position="229"/>
    </location>
</feature>
<feature type="transmembrane region" description="Helical" evidence="7">
    <location>
        <begin position="163"/>
        <end position="185"/>
    </location>
</feature>
<dbReference type="EMBL" id="JAHYBZ010000004">
    <property type="protein sequence ID" value="MBW6399050.1"/>
    <property type="molecule type" value="Genomic_DNA"/>
</dbReference>
<organism evidence="9 10">
    <name type="scientific">Roseomonas alba</name>
    <dbReference type="NCBI Taxonomy" id="2846776"/>
    <lineage>
        <taxon>Bacteria</taxon>
        <taxon>Pseudomonadati</taxon>
        <taxon>Pseudomonadota</taxon>
        <taxon>Alphaproteobacteria</taxon>
        <taxon>Acetobacterales</taxon>
        <taxon>Roseomonadaceae</taxon>
        <taxon>Roseomonas</taxon>
    </lineage>
</organism>
<dbReference type="Gene3D" id="1.10.3720.10">
    <property type="entry name" value="MetI-like"/>
    <property type="match status" value="1"/>
</dbReference>
<feature type="transmembrane region" description="Helical" evidence="7">
    <location>
        <begin position="265"/>
        <end position="291"/>
    </location>
</feature>
<sequence length="300" mass="33333">MSSTVEAPPAPGNATAPPETLSWDSRSRRMVTIWIPLACFLLILLFPFYWMSITAFKPNAELYDYDTHNPFWITSPTLDHIRLLLFGTSYPRWLLTTMTVAVCATVLSLIASTLAAYAIQRLRFKGSQYVGLGIYLAYLVPPSILFIPLATVVFQLGLFDSPIALILVYPTFLVPFCTWLLIGYFKSIPFELEECALIDGATRLQILRQITLPLAVPGLISAGIFSFTLSWNEFIYALAFIQSSENKTVPVAILTELVTGDVYQWGALMAGSLLGSLPVAIFYSFFVDYYVSSLTGAVKE</sequence>
<keyword evidence="5 7" id="KW-1133">Transmembrane helix</keyword>
<evidence type="ECO:0000256" key="5">
    <source>
        <dbReference type="ARBA" id="ARBA00022989"/>
    </source>
</evidence>
<dbReference type="PANTHER" id="PTHR32243">
    <property type="entry name" value="MALTOSE TRANSPORT SYSTEM PERMEASE-RELATED"/>
    <property type="match status" value="1"/>
</dbReference>
<evidence type="ECO:0000256" key="6">
    <source>
        <dbReference type="ARBA" id="ARBA00023136"/>
    </source>
</evidence>
<dbReference type="PANTHER" id="PTHR32243:SF18">
    <property type="entry name" value="INNER MEMBRANE ABC TRANSPORTER PERMEASE PROTEIN YCJP"/>
    <property type="match status" value="1"/>
</dbReference>
<feature type="transmembrane region" description="Helical" evidence="7">
    <location>
        <begin position="93"/>
        <end position="117"/>
    </location>
</feature>
<feature type="transmembrane region" description="Helical" evidence="7">
    <location>
        <begin position="31"/>
        <end position="50"/>
    </location>
</feature>
<keyword evidence="10" id="KW-1185">Reference proteome</keyword>
<dbReference type="Pfam" id="PF00528">
    <property type="entry name" value="BPD_transp_1"/>
    <property type="match status" value="1"/>
</dbReference>
<dbReference type="InterPro" id="IPR000515">
    <property type="entry name" value="MetI-like"/>
</dbReference>
<evidence type="ECO:0000256" key="3">
    <source>
        <dbReference type="ARBA" id="ARBA00022475"/>
    </source>
</evidence>
<accession>A0ABS7ACM0</accession>
<feature type="transmembrane region" description="Helical" evidence="7">
    <location>
        <begin position="129"/>
        <end position="157"/>
    </location>
</feature>
<evidence type="ECO:0000256" key="1">
    <source>
        <dbReference type="ARBA" id="ARBA00004651"/>
    </source>
</evidence>
<keyword evidence="4 7" id="KW-0812">Transmembrane</keyword>
<feature type="domain" description="ABC transmembrane type-1" evidence="8">
    <location>
        <begin position="94"/>
        <end position="286"/>
    </location>
</feature>
<dbReference type="PROSITE" id="PS50928">
    <property type="entry name" value="ABC_TM1"/>
    <property type="match status" value="1"/>
</dbReference>
<protein>
    <submittedName>
        <fullName evidence="9">Carbohydrate ABC transporter permease</fullName>
    </submittedName>
</protein>
<evidence type="ECO:0000313" key="10">
    <source>
        <dbReference type="Proteomes" id="UP001196565"/>
    </source>
</evidence>